<evidence type="ECO:0000313" key="2">
    <source>
        <dbReference type="EMBL" id="OXA42096.1"/>
    </source>
</evidence>
<dbReference type="AlphaFoldDB" id="A0A226DCW8"/>
<dbReference type="Gene3D" id="4.10.60.10">
    <property type="entry name" value="Zinc finger, CCHC-type"/>
    <property type="match status" value="1"/>
</dbReference>
<keyword evidence="1" id="KW-0175">Coiled coil</keyword>
<accession>A0A226DCW8</accession>
<sequence length="313" mass="36599">MKQCKKWMYKTLEKALEILKRNYSAHSKELAKRDIEPVLWEESDAMGVEARQRLGFFTHISQKRTEVLERGFIFPDLLKEMQLRMPNGLKTPPTQLIWPLEQCVELDLNWSRSKRFKIVDLEPEARGERLAELKRQILPVPVFPNGAVDLMETNRGLEEQIKELNKKLDALEVGGGGSRISRNKKFDDSTCFNCESASHFTNECKLQCFIRHSFQMRLPGRPAAEVVSFYEELLKVKLSREEVQLAFAFYFFDEGCWNCAHPFHHLPDCGKNLNKALHDIAKRMHEINHPLTDEARKKKLERKFLYQKPGRPN</sequence>
<dbReference type="EMBL" id="LNIX01000027">
    <property type="protein sequence ID" value="OXA42096.1"/>
    <property type="molecule type" value="Genomic_DNA"/>
</dbReference>
<gene>
    <name evidence="2" type="ORF">Fcan01_23295</name>
</gene>
<dbReference type="Proteomes" id="UP000198287">
    <property type="component" value="Unassembled WGS sequence"/>
</dbReference>
<evidence type="ECO:0000313" key="3">
    <source>
        <dbReference type="Proteomes" id="UP000198287"/>
    </source>
</evidence>
<protein>
    <submittedName>
        <fullName evidence="2">Uncharacterized protein</fullName>
    </submittedName>
</protein>
<organism evidence="2 3">
    <name type="scientific">Folsomia candida</name>
    <name type="common">Springtail</name>
    <dbReference type="NCBI Taxonomy" id="158441"/>
    <lineage>
        <taxon>Eukaryota</taxon>
        <taxon>Metazoa</taxon>
        <taxon>Ecdysozoa</taxon>
        <taxon>Arthropoda</taxon>
        <taxon>Hexapoda</taxon>
        <taxon>Collembola</taxon>
        <taxon>Entomobryomorpha</taxon>
        <taxon>Isotomoidea</taxon>
        <taxon>Isotomidae</taxon>
        <taxon>Proisotominae</taxon>
        <taxon>Folsomia</taxon>
    </lineage>
</organism>
<comment type="caution">
    <text evidence="2">The sequence shown here is derived from an EMBL/GenBank/DDBJ whole genome shotgun (WGS) entry which is preliminary data.</text>
</comment>
<proteinExistence type="predicted"/>
<evidence type="ECO:0000256" key="1">
    <source>
        <dbReference type="SAM" id="Coils"/>
    </source>
</evidence>
<feature type="coiled-coil region" evidence="1">
    <location>
        <begin position="147"/>
        <end position="174"/>
    </location>
</feature>
<reference evidence="2 3" key="1">
    <citation type="submission" date="2015-12" db="EMBL/GenBank/DDBJ databases">
        <title>The genome of Folsomia candida.</title>
        <authorList>
            <person name="Faddeeva A."/>
            <person name="Derks M.F."/>
            <person name="Anvar Y."/>
            <person name="Smit S."/>
            <person name="Van Straalen N."/>
            <person name="Roelofs D."/>
        </authorList>
    </citation>
    <scope>NUCLEOTIDE SEQUENCE [LARGE SCALE GENOMIC DNA]</scope>
    <source>
        <strain evidence="2 3">VU population</strain>
        <tissue evidence="2">Whole body</tissue>
    </source>
</reference>
<keyword evidence="3" id="KW-1185">Reference proteome</keyword>
<name>A0A226DCW8_FOLCA</name>
<dbReference type="OrthoDB" id="297496at2759"/>